<dbReference type="NCBIfam" id="TIGR00725">
    <property type="entry name" value="TIGR00725 family protein"/>
    <property type="match status" value="1"/>
</dbReference>
<dbReference type="AlphaFoldDB" id="A0A081BZ36"/>
<protein>
    <submittedName>
        <fullName evidence="1">p450 cytochrome, putative</fullName>
    </submittedName>
</protein>
<dbReference type="InterPro" id="IPR052341">
    <property type="entry name" value="LOG_family_nucleotidases"/>
</dbReference>
<evidence type="ECO:0000313" key="2">
    <source>
        <dbReference type="Proteomes" id="UP000030661"/>
    </source>
</evidence>
<name>A0A081BZ36_VECG1</name>
<dbReference type="EMBL" id="DF820466">
    <property type="protein sequence ID" value="GAK57591.1"/>
    <property type="molecule type" value="Genomic_DNA"/>
</dbReference>
<dbReference type="SUPFAM" id="SSF102405">
    <property type="entry name" value="MCP/YpsA-like"/>
    <property type="match status" value="1"/>
</dbReference>
<dbReference type="InterPro" id="IPR041164">
    <property type="entry name" value="LDcluster4"/>
</dbReference>
<keyword evidence="2" id="KW-1185">Reference proteome</keyword>
<gene>
    <name evidence="1" type="ORF">U27_04558</name>
</gene>
<proteinExistence type="predicted"/>
<evidence type="ECO:0000313" key="1">
    <source>
        <dbReference type="EMBL" id="GAK57591.1"/>
    </source>
</evidence>
<organism evidence="1">
    <name type="scientific">Vecturithrix granuli</name>
    <dbReference type="NCBI Taxonomy" id="1499967"/>
    <lineage>
        <taxon>Bacteria</taxon>
        <taxon>Candidatus Moduliflexota</taxon>
        <taxon>Candidatus Vecturitrichia</taxon>
        <taxon>Candidatus Vecturitrichales</taxon>
        <taxon>Candidatus Vecturitrichaceae</taxon>
        <taxon>Candidatus Vecturithrix</taxon>
    </lineage>
</organism>
<dbReference type="PANTHER" id="PTHR43393:SF3">
    <property type="entry name" value="LYSINE DECARBOXYLASE-LIKE PROTEIN"/>
    <property type="match status" value="1"/>
</dbReference>
<dbReference type="eggNOG" id="COG1611">
    <property type="taxonomic scope" value="Bacteria"/>
</dbReference>
<sequence>MSCVSTSLDNRRTLNGCRAKSRQNSCNHYMKKLHQRRPIVGVMGAGNNAADSAVEYAYQLGKLIAQEGWILLNGGRNCGVMDASARGAKEAGGLTVGILPDPDLRNVSNYIDIPILTDLGSGRNNINVLTSDVIIACRGSAGTLSEVALAVKAGKSVILMDFDVSNLFDETERAQLILVKTPQEAIEIAKNLLS</sequence>
<accession>A0A081BZ36</accession>
<dbReference type="Gene3D" id="3.40.50.450">
    <property type="match status" value="1"/>
</dbReference>
<dbReference type="Proteomes" id="UP000030661">
    <property type="component" value="Unassembled WGS sequence"/>
</dbReference>
<dbReference type="HOGENOM" id="CLU_107614_2_1_0"/>
<dbReference type="GO" id="GO:0005829">
    <property type="term" value="C:cytosol"/>
    <property type="evidence" value="ECO:0007669"/>
    <property type="project" value="TreeGrafter"/>
</dbReference>
<dbReference type="PANTHER" id="PTHR43393">
    <property type="entry name" value="CYTOKININ RIBOSIDE 5'-MONOPHOSPHATE PHOSPHORIBOHYDROLASE"/>
    <property type="match status" value="1"/>
</dbReference>
<reference evidence="1" key="1">
    <citation type="journal article" date="2015" name="PeerJ">
        <title>First genomic representation of candidate bacterial phylum KSB3 points to enhanced environmental sensing as a trigger of wastewater bulking.</title>
        <authorList>
            <person name="Sekiguchi Y."/>
            <person name="Ohashi A."/>
            <person name="Parks D.H."/>
            <person name="Yamauchi T."/>
            <person name="Tyson G.W."/>
            <person name="Hugenholtz P."/>
        </authorList>
    </citation>
    <scope>NUCLEOTIDE SEQUENCE [LARGE SCALE GENOMIC DNA]</scope>
</reference>
<dbReference type="InterPro" id="IPR005268">
    <property type="entry name" value="CHP00725"/>
</dbReference>
<dbReference type="STRING" id="1499967.U27_04558"/>
<dbReference type="Pfam" id="PF18306">
    <property type="entry name" value="LDcluster4"/>
    <property type="match status" value="1"/>
</dbReference>